<evidence type="ECO:0000256" key="4">
    <source>
        <dbReference type="ARBA" id="ARBA00022833"/>
    </source>
</evidence>
<reference evidence="8" key="1">
    <citation type="submission" date="2020-10" db="EMBL/GenBank/DDBJ databases">
        <authorList>
            <person name="Gilroy R."/>
        </authorList>
    </citation>
    <scope>NUCLEOTIDE SEQUENCE</scope>
    <source>
        <strain evidence="8">ChiHjej13B12-12457</strain>
    </source>
</reference>
<dbReference type="InterPro" id="IPR001567">
    <property type="entry name" value="Pept_M3A_M3B_dom"/>
</dbReference>
<evidence type="ECO:0000256" key="6">
    <source>
        <dbReference type="RuleBase" id="RU003435"/>
    </source>
</evidence>
<accession>A0A9D1J761</accession>
<evidence type="ECO:0000256" key="2">
    <source>
        <dbReference type="ARBA" id="ARBA00022723"/>
    </source>
</evidence>
<keyword evidence="1 6" id="KW-0645">Protease</keyword>
<keyword evidence="4 6" id="KW-0862">Zinc</keyword>
<keyword evidence="5 6" id="KW-0482">Metalloprotease</keyword>
<dbReference type="Pfam" id="PF01432">
    <property type="entry name" value="Peptidase_M3"/>
    <property type="match status" value="1"/>
</dbReference>
<reference evidence="8" key="2">
    <citation type="journal article" date="2021" name="PeerJ">
        <title>Extensive microbial diversity within the chicken gut microbiome revealed by metagenomics and culture.</title>
        <authorList>
            <person name="Gilroy R."/>
            <person name="Ravi A."/>
            <person name="Getino M."/>
            <person name="Pursley I."/>
            <person name="Horton D.L."/>
            <person name="Alikhan N.F."/>
            <person name="Baker D."/>
            <person name="Gharbi K."/>
            <person name="Hall N."/>
            <person name="Watson M."/>
            <person name="Adriaenssens E.M."/>
            <person name="Foster-Nyarko E."/>
            <person name="Jarju S."/>
            <person name="Secka A."/>
            <person name="Antonio M."/>
            <person name="Oren A."/>
            <person name="Chaudhuri R.R."/>
            <person name="La Ragione R."/>
            <person name="Hildebrand F."/>
            <person name="Pallen M.J."/>
        </authorList>
    </citation>
    <scope>NUCLEOTIDE SEQUENCE</scope>
    <source>
        <strain evidence="8">ChiHjej13B12-12457</strain>
    </source>
</reference>
<dbReference type="GO" id="GO:0006508">
    <property type="term" value="P:proteolysis"/>
    <property type="evidence" value="ECO:0007669"/>
    <property type="project" value="UniProtKB-KW"/>
</dbReference>
<evidence type="ECO:0000313" key="9">
    <source>
        <dbReference type="Proteomes" id="UP000886744"/>
    </source>
</evidence>
<evidence type="ECO:0000256" key="3">
    <source>
        <dbReference type="ARBA" id="ARBA00022801"/>
    </source>
</evidence>
<dbReference type="AlphaFoldDB" id="A0A9D1J761"/>
<keyword evidence="3 6" id="KW-0378">Hydrolase</keyword>
<dbReference type="GO" id="GO:0046872">
    <property type="term" value="F:metal ion binding"/>
    <property type="evidence" value="ECO:0007669"/>
    <property type="project" value="UniProtKB-UniRule"/>
</dbReference>
<gene>
    <name evidence="8" type="ORF">IAC94_07135</name>
</gene>
<dbReference type="PANTHER" id="PTHR11804">
    <property type="entry name" value="PROTEASE M3 THIMET OLIGOPEPTIDASE-RELATED"/>
    <property type="match status" value="1"/>
</dbReference>
<evidence type="ECO:0000313" key="8">
    <source>
        <dbReference type="EMBL" id="HIR63278.1"/>
    </source>
</evidence>
<keyword evidence="2 6" id="KW-0479">Metal-binding</keyword>
<dbReference type="InterPro" id="IPR045090">
    <property type="entry name" value="Pept_M3A_M3B"/>
</dbReference>
<feature type="domain" description="Peptidase M3A/M3B catalytic" evidence="7">
    <location>
        <begin position="154"/>
        <end position="530"/>
    </location>
</feature>
<comment type="caution">
    <text evidence="8">The sequence shown here is derived from an EMBL/GenBank/DDBJ whole genome shotgun (WGS) entry which is preliminary data.</text>
</comment>
<evidence type="ECO:0000259" key="7">
    <source>
        <dbReference type="Pfam" id="PF01432"/>
    </source>
</evidence>
<dbReference type="Proteomes" id="UP000886744">
    <property type="component" value="Unassembled WGS sequence"/>
</dbReference>
<evidence type="ECO:0000256" key="1">
    <source>
        <dbReference type="ARBA" id="ARBA00022670"/>
    </source>
</evidence>
<protein>
    <submittedName>
        <fullName evidence="8">M2 family metallopeptidase</fullName>
    </submittedName>
</protein>
<dbReference type="PANTHER" id="PTHR11804:SF84">
    <property type="entry name" value="SACCHAROLYSIN"/>
    <property type="match status" value="1"/>
</dbReference>
<dbReference type="GO" id="GO:0004222">
    <property type="term" value="F:metalloendopeptidase activity"/>
    <property type="evidence" value="ECO:0007669"/>
    <property type="project" value="InterPro"/>
</dbReference>
<comment type="cofactor">
    <cofactor evidence="6">
        <name>Zn(2+)</name>
        <dbReference type="ChEBI" id="CHEBI:29105"/>
    </cofactor>
    <text evidence="6">Binds 1 zinc ion.</text>
</comment>
<evidence type="ECO:0000256" key="5">
    <source>
        <dbReference type="ARBA" id="ARBA00023049"/>
    </source>
</evidence>
<dbReference type="Gene3D" id="1.10.1370.30">
    <property type="match status" value="1"/>
</dbReference>
<dbReference type="EMBL" id="DVHI01000086">
    <property type="protein sequence ID" value="HIR63278.1"/>
    <property type="molecule type" value="Genomic_DNA"/>
</dbReference>
<dbReference type="GO" id="GO:0006518">
    <property type="term" value="P:peptide metabolic process"/>
    <property type="evidence" value="ECO:0007669"/>
    <property type="project" value="TreeGrafter"/>
</dbReference>
<comment type="similarity">
    <text evidence="6">Belongs to the peptidase M3 family.</text>
</comment>
<sequence length="534" mass="62039">MELQEIIDRTVAAYAPLVKASSEAYWEGTTTGSATAFERYAEINRKIAELFSDSRTFGELRRIRESGSVTEPLMRRQLEELYNAFLSRQADKSLLNAIIDKETDLERKYAAFRADFRGSRINDNEVERLLRTSSDSAELRDVWEAHKAVGREVARDVLDVVRLRNRLADMLGFTNYHSMSLMLSGEKPREVELLMNEVDELSRDSFAAVKAELDEAMARRCGITREELRPWHYQGRFFQEAPDLYPVDFDKYYKGRDLERLTIDYYRSIGLDVEPMMRRSDLYPREGKNQHAFCIDMDGMGDVRVLCNLTDNERWMETMLHEFGHAAYSVGHDSNPDLPFLLREAAGIFTTEGVAMMFGRLSRNPEWMRLNLGISSEEAARIAPDCRRSARLSQLVQSRFMQVVYRFEKAMYADPEQNLNALWRSLVEKYQLLTYPEGRDEPDWAAKIHIALYPCYYHNYQMGELFASQMHHYIVEHITRSGDMAFDSYTGCPEVGRWLTENIFAPGKLYPWNEMISRATGEKLTAAWWANEVR</sequence>
<organism evidence="8 9">
    <name type="scientific">Candidatus Coprenecus avistercoris</name>
    <dbReference type="NCBI Taxonomy" id="2840730"/>
    <lineage>
        <taxon>Bacteria</taxon>
        <taxon>Pseudomonadati</taxon>
        <taxon>Bacteroidota</taxon>
        <taxon>Bacteroidia</taxon>
        <taxon>Bacteroidales</taxon>
        <taxon>Rikenellaceae</taxon>
        <taxon>Rikenellaceae incertae sedis</taxon>
        <taxon>Candidatus Coprenecus</taxon>
    </lineage>
</organism>
<dbReference type="SUPFAM" id="SSF55486">
    <property type="entry name" value="Metalloproteases ('zincins'), catalytic domain"/>
    <property type="match status" value="1"/>
</dbReference>
<name>A0A9D1J761_9BACT</name>
<proteinExistence type="inferred from homology"/>